<organism evidence="7 8">
    <name type="scientific">Haemonchus contortus</name>
    <name type="common">Barber pole worm</name>
    <dbReference type="NCBI Taxonomy" id="6289"/>
    <lineage>
        <taxon>Eukaryota</taxon>
        <taxon>Metazoa</taxon>
        <taxon>Ecdysozoa</taxon>
        <taxon>Nematoda</taxon>
        <taxon>Chromadorea</taxon>
        <taxon>Rhabditida</taxon>
        <taxon>Rhabditina</taxon>
        <taxon>Rhabditomorpha</taxon>
        <taxon>Strongyloidea</taxon>
        <taxon>Trichostrongylidae</taxon>
        <taxon>Haemonchus</taxon>
    </lineage>
</organism>
<dbReference type="AlphaFoldDB" id="A0A7I5EE12"/>
<sequence>MSDSSLLASWSHSPACYHEPRIHDHALYFELRKLNIYLLLPLAALGIVFNASALIFLYRPPKISSGVFVYLKALLILDHAQLMMTAATTVVPQICDLHHSSNHTLYGFCMFERRFLKHTMPRIEATVNTMHVWTIAALSAHRYWKISRPMASRMNDTVARAHCMLLAVFFMAFLFRLPTFLIELQMRWIPIALITKRIAATEVLSPYRLIYHSILDPLFNNIIPFIWMSLFSLMTLFEILRSRHMVQHRLGFFFSKATGFTQQYATRLLRKTELSRQRQELRATISIVLIILLYLLLHSLRLYIIARKWQLLLNHQCPTRSDYFHSYVAHLLSMVSATVNAFVFIAFTNRLRRYFQLLIRKTSRTLSNSSDPPLSPRNTLSTENGNILRNEQNISL</sequence>
<dbReference type="Gene3D" id="1.20.1070.10">
    <property type="entry name" value="Rhodopsin 7-helix transmembrane proteins"/>
    <property type="match status" value="1"/>
</dbReference>
<evidence type="ECO:0000256" key="4">
    <source>
        <dbReference type="ARBA" id="ARBA00023136"/>
    </source>
</evidence>
<feature type="transmembrane region" description="Helical" evidence="5">
    <location>
        <begin position="36"/>
        <end position="58"/>
    </location>
</feature>
<feature type="transmembrane region" description="Helical" evidence="5">
    <location>
        <begin position="324"/>
        <end position="347"/>
    </location>
</feature>
<keyword evidence="3 5" id="KW-1133">Transmembrane helix</keyword>
<dbReference type="GO" id="GO:0016020">
    <property type="term" value="C:membrane"/>
    <property type="evidence" value="ECO:0007669"/>
    <property type="project" value="UniProtKB-SubCell"/>
</dbReference>
<accession>A0A7I5EE12</accession>
<evidence type="ECO:0000256" key="3">
    <source>
        <dbReference type="ARBA" id="ARBA00022989"/>
    </source>
</evidence>
<dbReference type="InterPro" id="IPR017452">
    <property type="entry name" value="GPCR_Rhodpsn_7TM"/>
</dbReference>
<name>A0A7I5EE12_HAECO</name>
<dbReference type="WBParaSite" id="HCON_00167825-00001">
    <property type="protein sequence ID" value="HCON_00167825-00001"/>
    <property type="gene ID" value="HCON_00167825"/>
</dbReference>
<evidence type="ECO:0000256" key="2">
    <source>
        <dbReference type="ARBA" id="ARBA00022692"/>
    </source>
</evidence>
<keyword evidence="7" id="KW-1185">Reference proteome</keyword>
<keyword evidence="2 5" id="KW-0812">Transmembrane</keyword>
<dbReference type="SUPFAM" id="SSF81321">
    <property type="entry name" value="Family A G protein-coupled receptor-like"/>
    <property type="match status" value="1"/>
</dbReference>
<dbReference type="OMA" id="WKISRPM"/>
<dbReference type="InterPro" id="IPR000276">
    <property type="entry name" value="GPCR_Rhodpsn"/>
</dbReference>
<dbReference type="PANTHER" id="PTHR46641">
    <property type="entry name" value="FMRFAMIDE RECEPTOR-RELATED"/>
    <property type="match status" value="1"/>
</dbReference>
<evidence type="ECO:0000313" key="8">
    <source>
        <dbReference type="WBParaSite" id="HCON_00167825-00001"/>
    </source>
</evidence>
<dbReference type="InterPro" id="IPR052954">
    <property type="entry name" value="GPCR-Ligand_Int"/>
</dbReference>
<dbReference type="GO" id="GO:0004930">
    <property type="term" value="F:G protein-coupled receptor activity"/>
    <property type="evidence" value="ECO:0007669"/>
    <property type="project" value="InterPro"/>
</dbReference>
<proteinExistence type="predicted"/>
<comment type="subcellular location">
    <subcellularLocation>
        <location evidence="1">Membrane</location>
    </subcellularLocation>
</comment>
<keyword evidence="4 5" id="KW-0472">Membrane</keyword>
<dbReference type="PANTHER" id="PTHR46641:SF6">
    <property type="entry name" value="G-PROTEIN COUPLED RECEPTORS FAMILY 1 PROFILE DOMAIN-CONTAINING PROTEIN"/>
    <property type="match status" value="1"/>
</dbReference>
<feature type="transmembrane region" description="Helical" evidence="5">
    <location>
        <begin position="222"/>
        <end position="240"/>
    </location>
</feature>
<evidence type="ECO:0000259" key="6">
    <source>
        <dbReference type="PROSITE" id="PS50262"/>
    </source>
</evidence>
<feature type="transmembrane region" description="Helical" evidence="5">
    <location>
        <begin position="281"/>
        <end position="304"/>
    </location>
</feature>
<evidence type="ECO:0000256" key="1">
    <source>
        <dbReference type="ARBA" id="ARBA00004370"/>
    </source>
</evidence>
<dbReference type="Pfam" id="PF00001">
    <property type="entry name" value="7tm_1"/>
    <property type="match status" value="1"/>
</dbReference>
<reference evidence="8" key="1">
    <citation type="submission" date="2020-12" db="UniProtKB">
        <authorList>
            <consortium name="WormBaseParasite"/>
        </authorList>
    </citation>
    <scope>IDENTIFICATION</scope>
    <source>
        <strain evidence="8">MHco3</strain>
    </source>
</reference>
<feature type="domain" description="G-protein coupled receptors family 1 profile" evidence="6">
    <location>
        <begin position="49"/>
        <end position="344"/>
    </location>
</feature>
<evidence type="ECO:0000256" key="5">
    <source>
        <dbReference type="SAM" id="Phobius"/>
    </source>
</evidence>
<dbReference type="Proteomes" id="UP000025227">
    <property type="component" value="Unplaced"/>
</dbReference>
<feature type="transmembrane region" description="Helical" evidence="5">
    <location>
        <begin position="158"/>
        <end position="177"/>
    </location>
</feature>
<evidence type="ECO:0000313" key="7">
    <source>
        <dbReference type="Proteomes" id="UP000025227"/>
    </source>
</evidence>
<dbReference type="OrthoDB" id="5797125at2759"/>
<dbReference type="PROSITE" id="PS50262">
    <property type="entry name" value="G_PROTEIN_RECEP_F1_2"/>
    <property type="match status" value="1"/>
</dbReference>
<protein>
    <submittedName>
        <fullName evidence="8">G_PROTEIN_RECEP_F1_2 domain-containing protein</fullName>
    </submittedName>
</protein>